<keyword evidence="1" id="KW-0472">Membrane</keyword>
<keyword evidence="1" id="KW-0812">Transmembrane</keyword>
<dbReference type="EMBL" id="SJPN01000044">
    <property type="protein sequence ID" value="TWT86449.1"/>
    <property type="molecule type" value="Genomic_DNA"/>
</dbReference>
<gene>
    <name evidence="2" type="ORF">Pla52n_70820</name>
</gene>
<evidence type="ECO:0000256" key="1">
    <source>
        <dbReference type="SAM" id="Phobius"/>
    </source>
</evidence>
<protein>
    <recommendedName>
        <fullName evidence="4">Transmembrane protein</fullName>
    </recommendedName>
</protein>
<dbReference type="RefSeq" id="WP_146523884.1">
    <property type="nucleotide sequence ID" value="NZ_CP151726.1"/>
</dbReference>
<feature type="transmembrane region" description="Helical" evidence="1">
    <location>
        <begin position="185"/>
        <end position="204"/>
    </location>
</feature>
<dbReference type="OrthoDB" id="292340at2"/>
<name>A0A5C5ZG97_9BACT</name>
<evidence type="ECO:0008006" key="4">
    <source>
        <dbReference type="Google" id="ProtNLM"/>
    </source>
</evidence>
<feature type="transmembrane region" description="Helical" evidence="1">
    <location>
        <begin position="66"/>
        <end position="90"/>
    </location>
</feature>
<sequence>MNIPPFVLLLALLPLVGYLLVLGLIRISGLVLVTTGARDIVALGFAIAGLIAVGPGELFFPNAAAGFFGVWVWGALLSFYTLLVLLFAITARPRLVVYGRTAPECFGSLVDAAQKLDSTTTVDEQALQVHLPKLGVRLRVAGHRSLDHATIEAFEPVVSVEFWHQLMGLFRQAIQKTPGTRFRNGGVMLLIALTLLAMVLWQGLSRSDQVVQGFRQWLWR</sequence>
<dbReference type="AlphaFoldDB" id="A0A5C5ZG97"/>
<organism evidence="2 3">
    <name type="scientific">Stieleria varia</name>
    <dbReference type="NCBI Taxonomy" id="2528005"/>
    <lineage>
        <taxon>Bacteria</taxon>
        <taxon>Pseudomonadati</taxon>
        <taxon>Planctomycetota</taxon>
        <taxon>Planctomycetia</taxon>
        <taxon>Pirellulales</taxon>
        <taxon>Pirellulaceae</taxon>
        <taxon>Stieleria</taxon>
    </lineage>
</organism>
<evidence type="ECO:0000313" key="3">
    <source>
        <dbReference type="Proteomes" id="UP000320176"/>
    </source>
</evidence>
<comment type="caution">
    <text evidence="2">The sequence shown here is derived from an EMBL/GenBank/DDBJ whole genome shotgun (WGS) entry which is preliminary data.</text>
</comment>
<reference evidence="2 3" key="1">
    <citation type="submission" date="2019-02" db="EMBL/GenBank/DDBJ databases">
        <title>Deep-cultivation of Planctomycetes and their phenomic and genomic characterization uncovers novel biology.</title>
        <authorList>
            <person name="Wiegand S."/>
            <person name="Jogler M."/>
            <person name="Boedeker C."/>
            <person name="Pinto D."/>
            <person name="Vollmers J."/>
            <person name="Rivas-Marin E."/>
            <person name="Kohn T."/>
            <person name="Peeters S.H."/>
            <person name="Heuer A."/>
            <person name="Rast P."/>
            <person name="Oberbeckmann S."/>
            <person name="Bunk B."/>
            <person name="Jeske O."/>
            <person name="Meyerdierks A."/>
            <person name="Storesund J.E."/>
            <person name="Kallscheuer N."/>
            <person name="Luecker S."/>
            <person name="Lage O.M."/>
            <person name="Pohl T."/>
            <person name="Merkel B.J."/>
            <person name="Hornburger P."/>
            <person name="Mueller R.-W."/>
            <person name="Bruemmer F."/>
            <person name="Labrenz M."/>
            <person name="Spormann A.M."/>
            <person name="Op Den Camp H."/>
            <person name="Overmann J."/>
            <person name="Amann R."/>
            <person name="Jetten M.S.M."/>
            <person name="Mascher T."/>
            <person name="Medema M.H."/>
            <person name="Devos D.P."/>
            <person name="Kaster A.-K."/>
            <person name="Ovreas L."/>
            <person name="Rohde M."/>
            <person name="Galperin M.Y."/>
            <person name="Jogler C."/>
        </authorList>
    </citation>
    <scope>NUCLEOTIDE SEQUENCE [LARGE SCALE GENOMIC DNA]</scope>
    <source>
        <strain evidence="2 3">Pla52n</strain>
    </source>
</reference>
<keyword evidence="3" id="KW-1185">Reference proteome</keyword>
<keyword evidence="1" id="KW-1133">Transmembrane helix</keyword>
<proteinExistence type="predicted"/>
<feature type="transmembrane region" description="Helical" evidence="1">
    <location>
        <begin position="6"/>
        <end position="33"/>
    </location>
</feature>
<feature type="transmembrane region" description="Helical" evidence="1">
    <location>
        <begin position="40"/>
        <end position="60"/>
    </location>
</feature>
<evidence type="ECO:0000313" key="2">
    <source>
        <dbReference type="EMBL" id="TWT86449.1"/>
    </source>
</evidence>
<dbReference type="Proteomes" id="UP000320176">
    <property type="component" value="Unassembled WGS sequence"/>
</dbReference>
<accession>A0A5C5ZG97</accession>